<feature type="transmembrane region" description="Helical" evidence="1">
    <location>
        <begin position="36"/>
        <end position="55"/>
    </location>
</feature>
<sequence>MLPHRQGPLDLIVGSQAVNVIAKNSTFSSFDLNVCLLSFSWVCNLHVIICFLIRFKRAIIAQPKGPTSQQIAEKE</sequence>
<gene>
    <name evidence="2" type="ORF">LTRI10_LOCUS24781</name>
</gene>
<evidence type="ECO:0000313" key="2">
    <source>
        <dbReference type="EMBL" id="CAL1383515.1"/>
    </source>
</evidence>
<reference evidence="2 3" key="1">
    <citation type="submission" date="2024-04" db="EMBL/GenBank/DDBJ databases">
        <authorList>
            <person name="Fracassetti M."/>
        </authorList>
    </citation>
    <scope>NUCLEOTIDE SEQUENCE [LARGE SCALE GENOMIC DNA]</scope>
</reference>
<proteinExistence type="predicted"/>
<name>A0AAV2ED99_9ROSI</name>
<keyword evidence="3" id="KW-1185">Reference proteome</keyword>
<dbReference type="EMBL" id="OZ034817">
    <property type="protein sequence ID" value="CAL1383515.1"/>
    <property type="molecule type" value="Genomic_DNA"/>
</dbReference>
<organism evidence="2 3">
    <name type="scientific">Linum trigynum</name>
    <dbReference type="NCBI Taxonomy" id="586398"/>
    <lineage>
        <taxon>Eukaryota</taxon>
        <taxon>Viridiplantae</taxon>
        <taxon>Streptophyta</taxon>
        <taxon>Embryophyta</taxon>
        <taxon>Tracheophyta</taxon>
        <taxon>Spermatophyta</taxon>
        <taxon>Magnoliopsida</taxon>
        <taxon>eudicotyledons</taxon>
        <taxon>Gunneridae</taxon>
        <taxon>Pentapetalae</taxon>
        <taxon>rosids</taxon>
        <taxon>fabids</taxon>
        <taxon>Malpighiales</taxon>
        <taxon>Linaceae</taxon>
        <taxon>Linum</taxon>
    </lineage>
</organism>
<dbReference type="AlphaFoldDB" id="A0AAV2ED99"/>
<accession>A0AAV2ED99</accession>
<keyword evidence="1" id="KW-0472">Membrane</keyword>
<evidence type="ECO:0000313" key="3">
    <source>
        <dbReference type="Proteomes" id="UP001497516"/>
    </source>
</evidence>
<protein>
    <submittedName>
        <fullName evidence="2">Uncharacterized protein</fullName>
    </submittedName>
</protein>
<evidence type="ECO:0000256" key="1">
    <source>
        <dbReference type="SAM" id="Phobius"/>
    </source>
</evidence>
<dbReference type="Proteomes" id="UP001497516">
    <property type="component" value="Chromosome 4"/>
</dbReference>
<keyword evidence="1" id="KW-1133">Transmembrane helix</keyword>
<keyword evidence="1" id="KW-0812">Transmembrane</keyword>